<evidence type="ECO:0000313" key="3">
    <source>
        <dbReference type="Proteomes" id="UP000295741"/>
    </source>
</evidence>
<feature type="transmembrane region" description="Helical" evidence="1">
    <location>
        <begin position="59"/>
        <end position="79"/>
    </location>
</feature>
<keyword evidence="1" id="KW-0472">Membrane</keyword>
<feature type="transmembrane region" description="Helical" evidence="1">
    <location>
        <begin position="146"/>
        <end position="171"/>
    </location>
</feature>
<dbReference type="AlphaFoldDB" id="A0A4R6J052"/>
<comment type="caution">
    <text evidence="2">The sequence shown here is derived from an EMBL/GenBank/DDBJ whole genome shotgun (WGS) entry which is preliminary data.</text>
</comment>
<accession>A0A4R6J052</accession>
<feature type="transmembrane region" description="Helical" evidence="1">
    <location>
        <begin position="111"/>
        <end position="130"/>
    </location>
</feature>
<feature type="transmembrane region" description="Helical" evidence="1">
    <location>
        <begin position="7"/>
        <end position="23"/>
    </location>
</feature>
<name>A0A4R6J052_9BACT</name>
<reference evidence="2 3" key="1">
    <citation type="submission" date="2019-03" db="EMBL/GenBank/DDBJ databases">
        <title>Genomic Encyclopedia of Archaeal and Bacterial Type Strains, Phase II (KMG-II): from individual species to whole genera.</title>
        <authorList>
            <person name="Goeker M."/>
        </authorList>
    </citation>
    <scope>NUCLEOTIDE SEQUENCE [LARGE SCALE GENOMIC DNA]</scope>
    <source>
        <strain evidence="2 3">DSM 28323</strain>
    </source>
</reference>
<evidence type="ECO:0000256" key="1">
    <source>
        <dbReference type="SAM" id="Phobius"/>
    </source>
</evidence>
<dbReference type="Proteomes" id="UP000295741">
    <property type="component" value="Unassembled WGS sequence"/>
</dbReference>
<evidence type="ECO:0000313" key="2">
    <source>
        <dbReference type="EMBL" id="TDO28564.1"/>
    </source>
</evidence>
<evidence type="ECO:0008006" key="4">
    <source>
        <dbReference type="Google" id="ProtNLM"/>
    </source>
</evidence>
<keyword evidence="3" id="KW-1185">Reference proteome</keyword>
<organism evidence="2 3">
    <name type="scientific">Sediminibacterium goheungense</name>
    <dbReference type="NCBI Taxonomy" id="1086393"/>
    <lineage>
        <taxon>Bacteria</taxon>
        <taxon>Pseudomonadati</taxon>
        <taxon>Bacteroidota</taxon>
        <taxon>Chitinophagia</taxon>
        <taxon>Chitinophagales</taxon>
        <taxon>Chitinophagaceae</taxon>
        <taxon>Sediminibacterium</taxon>
    </lineage>
</organism>
<protein>
    <recommendedName>
        <fullName evidence="4">YhhN-like protein</fullName>
    </recommendedName>
</protein>
<keyword evidence="1" id="KW-1133">Transmembrane helix</keyword>
<feature type="transmembrane region" description="Helical" evidence="1">
    <location>
        <begin position="183"/>
        <end position="201"/>
    </location>
</feature>
<sequence>MNDIRIDWIILLVAVITGFSIKTRPSFPYLRTIPLLLLLSLSVELVARYYRVRSINNLWLVNLYSVIELCYFAYTLYLILRKTFVLRLMVLIACCCLIDIFLVHGLKTFHTYSYTFSVLIIVYVCIYYYYHTFKEAQVDNLLKEPSFWIVTGLLVFYATSLSVAGVFNFIATLPKEMIRLTRSIILFVNGVFYIILIIAFVCQINTRKSIPNS</sequence>
<gene>
    <name evidence="2" type="ORF">BC659_0639</name>
</gene>
<keyword evidence="1" id="KW-0812">Transmembrane</keyword>
<proteinExistence type="predicted"/>
<dbReference type="EMBL" id="SNWP01000010">
    <property type="protein sequence ID" value="TDO28564.1"/>
    <property type="molecule type" value="Genomic_DNA"/>
</dbReference>
<feature type="transmembrane region" description="Helical" evidence="1">
    <location>
        <begin position="85"/>
        <end position="104"/>
    </location>
</feature>